<sequence length="136" mass="15917">MGPYCFDVNLTGASYLDFLRGDFIPELITLYPDIEERDRPRNGIFFQQCILPIMQHLPENLEDLKARIRHQIHRIPPEVIDSVQKEFINHLDYCQQQLYATPMDTIEELRETFTDLASYASIVGVLKIPDTTDRNF</sequence>
<gene>
    <name evidence="1" type="ORF">NQ318_013727</name>
</gene>
<evidence type="ECO:0000313" key="1">
    <source>
        <dbReference type="EMBL" id="KAJ8960443.1"/>
    </source>
</evidence>
<name>A0AAV8Z8H8_9CUCU</name>
<dbReference type="Proteomes" id="UP001162162">
    <property type="component" value="Unassembled WGS sequence"/>
</dbReference>
<comment type="caution">
    <text evidence="1">The sequence shown here is derived from an EMBL/GenBank/DDBJ whole genome shotgun (WGS) entry which is preliminary data.</text>
</comment>
<evidence type="ECO:0000313" key="2">
    <source>
        <dbReference type="Proteomes" id="UP001162162"/>
    </source>
</evidence>
<protein>
    <submittedName>
        <fullName evidence="1">Uncharacterized protein</fullName>
    </submittedName>
</protein>
<organism evidence="1 2">
    <name type="scientific">Aromia moschata</name>
    <dbReference type="NCBI Taxonomy" id="1265417"/>
    <lineage>
        <taxon>Eukaryota</taxon>
        <taxon>Metazoa</taxon>
        <taxon>Ecdysozoa</taxon>
        <taxon>Arthropoda</taxon>
        <taxon>Hexapoda</taxon>
        <taxon>Insecta</taxon>
        <taxon>Pterygota</taxon>
        <taxon>Neoptera</taxon>
        <taxon>Endopterygota</taxon>
        <taxon>Coleoptera</taxon>
        <taxon>Polyphaga</taxon>
        <taxon>Cucujiformia</taxon>
        <taxon>Chrysomeloidea</taxon>
        <taxon>Cerambycidae</taxon>
        <taxon>Cerambycinae</taxon>
        <taxon>Callichromatini</taxon>
        <taxon>Aromia</taxon>
    </lineage>
</organism>
<dbReference type="EMBL" id="JAPWTK010000008">
    <property type="protein sequence ID" value="KAJ8960443.1"/>
    <property type="molecule type" value="Genomic_DNA"/>
</dbReference>
<reference evidence="1" key="1">
    <citation type="journal article" date="2023" name="Insect Mol. Biol.">
        <title>Genome sequencing provides insights into the evolution of gene families encoding plant cell wall-degrading enzymes in longhorned beetles.</title>
        <authorList>
            <person name="Shin N.R."/>
            <person name="Okamura Y."/>
            <person name="Kirsch R."/>
            <person name="Pauchet Y."/>
        </authorList>
    </citation>
    <scope>NUCLEOTIDE SEQUENCE</scope>
    <source>
        <strain evidence="1">AMC_N1</strain>
    </source>
</reference>
<dbReference type="AlphaFoldDB" id="A0AAV8Z8H8"/>
<accession>A0AAV8Z8H8</accession>
<proteinExistence type="predicted"/>
<keyword evidence="2" id="KW-1185">Reference proteome</keyword>